<feature type="domain" description="NADPH-dependent FMN reductase-like" evidence="3">
    <location>
        <begin position="9"/>
        <end position="153"/>
    </location>
</feature>
<evidence type="ECO:0000259" key="3">
    <source>
        <dbReference type="Pfam" id="PF03358"/>
    </source>
</evidence>
<accession>A0A7V8EH96</accession>
<keyword evidence="2" id="KW-0285">Flavoprotein</keyword>
<comment type="caution">
    <text evidence="4">The sequence shown here is derived from an EMBL/GenBank/DDBJ whole genome shotgun (WGS) entry which is preliminary data.</text>
</comment>
<dbReference type="InterPro" id="IPR029039">
    <property type="entry name" value="Flavoprotein-like_sf"/>
</dbReference>
<proteinExistence type="predicted"/>
<dbReference type="EMBL" id="WOWR01000013">
    <property type="protein sequence ID" value="KAF0254592.1"/>
    <property type="molecule type" value="Genomic_DNA"/>
</dbReference>
<dbReference type="PANTHER" id="PTHR30543">
    <property type="entry name" value="CHROMATE REDUCTASE"/>
    <property type="match status" value="1"/>
</dbReference>
<evidence type="ECO:0000313" key="4">
    <source>
        <dbReference type="EMBL" id="KAF0254592.1"/>
    </source>
</evidence>
<dbReference type="GO" id="GO:0005829">
    <property type="term" value="C:cytosol"/>
    <property type="evidence" value="ECO:0007669"/>
    <property type="project" value="TreeGrafter"/>
</dbReference>
<dbReference type="GO" id="GO:0010181">
    <property type="term" value="F:FMN binding"/>
    <property type="evidence" value="ECO:0007669"/>
    <property type="project" value="TreeGrafter"/>
</dbReference>
<dbReference type="SUPFAM" id="SSF52218">
    <property type="entry name" value="Flavoproteins"/>
    <property type="match status" value="1"/>
</dbReference>
<name>A0A7V8EH96_PSEPU</name>
<sequence length="194" mass="20479">MSEIKPLHFVVLLGSLRKGSLNRVVAHSLPSLAPEGVTIQQLGSVGDFPHYDADLQAEGMPAAVIAMAEAIAASDGVIIVTPEYNYSVPGALKNALDWLSRTQPQPFAGKPVAIQTASPGAIGGARAQYHLRQILVFFDAHILNKPEVMVGQAMAKIDADAGVISDAGTADFIKTQLAALATLSRRMKKVEVVV</sequence>
<evidence type="ECO:0000256" key="2">
    <source>
        <dbReference type="ARBA" id="ARBA00022643"/>
    </source>
</evidence>
<dbReference type="GO" id="GO:0016655">
    <property type="term" value="F:oxidoreductase activity, acting on NAD(P)H, quinone or similar compound as acceptor"/>
    <property type="evidence" value="ECO:0007669"/>
    <property type="project" value="UniProtKB-ARBA"/>
</dbReference>
<dbReference type="InterPro" id="IPR050712">
    <property type="entry name" value="NAD(P)H-dep_reductase"/>
</dbReference>
<gene>
    <name evidence="4" type="ORF">GN299_12875</name>
</gene>
<dbReference type="Gene3D" id="3.40.50.360">
    <property type="match status" value="1"/>
</dbReference>
<dbReference type="RefSeq" id="WP_156858971.1">
    <property type="nucleotide sequence ID" value="NZ_WOWR01000013.1"/>
</dbReference>
<dbReference type="InterPro" id="IPR005025">
    <property type="entry name" value="FMN_Rdtase-like_dom"/>
</dbReference>
<evidence type="ECO:0000256" key="1">
    <source>
        <dbReference type="ARBA" id="ARBA00001917"/>
    </source>
</evidence>
<reference evidence="4 5" key="1">
    <citation type="submission" date="2019-12" db="EMBL/GenBank/DDBJ databases">
        <authorList>
            <person name="Woiski C."/>
        </authorList>
    </citation>
    <scope>NUCLEOTIDE SEQUENCE [LARGE SCALE GENOMIC DNA]</scope>
    <source>
        <strain evidence="4 5">BOE100</strain>
    </source>
</reference>
<comment type="cofactor">
    <cofactor evidence="1">
        <name>FMN</name>
        <dbReference type="ChEBI" id="CHEBI:58210"/>
    </cofactor>
</comment>
<dbReference type="Proteomes" id="UP000442695">
    <property type="component" value="Unassembled WGS sequence"/>
</dbReference>
<protein>
    <recommendedName>
        <fullName evidence="3">NADPH-dependent FMN reductase-like domain-containing protein</fullName>
    </recommendedName>
</protein>
<organism evidence="4 5">
    <name type="scientific">Pseudomonas putida</name>
    <name type="common">Arthrobacter siderocapsulatus</name>
    <dbReference type="NCBI Taxonomy" id="303"/>
    <lineage>
        <taxon>Bacteria</taxon>
        <taxon>Pseudomonadati</taxon>
        <taxon>Pseudomonadota</taxon>
        <taxon>Gammaproteobacteria</taxon>
        <taxon>Pseudomonadales</taxon>
        <taxon>Pseudomonadaceae</taxon>
        <taxon>Pseudomonas</taxon>
    </lineage>
</organism>
<keyword evidence="2" id="KW-0288">FMN</keyword>
<dbReference type="AlphaFoldDB" id="A0A7V8EH96"/>
<dbReference type="PANTHER" id="PTHR30543:SF21">
    <property type="entry name" value="NAD(P)H-DEPENDENT FMN REDUCTASE LOT6"/>
    <property type="match status" value="1"/>
</dbReference>
<dbReference type="Pfam" id="PF03358">
    <property type="entry name" value="FMN_red"/>
    <property type="match status" value="1"/>
</dbReference>
<evidence type="ECO:0000313" key="5">
    <source>
        <dbReference type="Proteomes" id="UP000442695"/>
    </source>
</evidence>